<feature type="compositionally biased region" description="Polar residues" evidence="1">
    <location>
        <begin position="12"/>
        <end position="25"/>
    </location>
</feature>
<keyword evidence="3" id="KW-1185">Reference proteome</keyword>
<dbReference type="Proteomes" id="UP000597762">
    <property type="component" value="Unassembled WGS sequence"/>
</dbReference>
<feature type="compositionally biased region" description="Basic and acidic residues" evidence="1">
    <location>
        <begin position="150"/>
        <end position="160"/>
    </location>
</feature>
<dbReference type="EMBL" id="CAHIKZ030004540">
    <property type="protein sequence ID" value="CAE1312080.1"/>
    <property type="molecule type" value="Genomic_DNA"/>
</dbReference>
<comment type="caution">
    <text evidence="2">The sequence shown here is derived from an EMBL/GenBank/DDBJ whole genome shotgun (WGS) entry which is preliminary data.</text>
</comment>
<dbReference type="AlphaFoldDB" id="A0A812DZZ8"/>
<sequence>MTENKKKRFLFQRSNPSSANAAHPTPFTSITQPSIYLCCLNLHPPVPLNLPIIVSLGPLSTHAALQPPVSLGPLTTCAARPSNPSCRSALQPLVPLGPPTIRAARPSNHPCRSALQPPVPLGPPTTRAARPSNHPCRSALQPPSSFLTTDMHKDQNQGPV</sequence>
<gene>
    <name evidence="2" type="ORF">SPHA_63350</name>
</gene>
<protein>
    <submittedName>
        <fullName evidence="2">Uncharacterized protein</fullName>
    </submittedName>
</protein>
<evidence type="ECO:0000313" key="2">
    <source>
        <dbReference type="EMBL" id="CAE1312080.1"/>
    </source>
</evidence>
<name>A0A812DZZ8_ACAPH</name>
<evidence type="ECO:0000313" key="3">
    <source>
        <dbReference type="Proteomes" id="UP000597762"/>
    </source>
</evidence>
<reference evidence="2" key="1">
    <citation type="submission" date="2021-01" db="EMBL/GenBank/DDBJ databases">
        <authorList>
            <person name="Li R."/>
            <person name="Bekaert M."/>
        </authorList>
    </citation>
    <scope>NUCLEOTIDE SEQUENCE</scope>
    <source>
        <strain evidence="2">Farmed</strain>
    </source>
</reference>
<feature type="region of interest" description="Disordered" evidence="1">
    <location>
        <begin position="108"/>
        <end position="160"/>
    </location>
</feature>
<evidence type="ECO:0000256" key="1">
    <source>
        <dbReference type="SAM" id="MobiDB-lite"/>
    </source>
</evidence>
<organism evidence="2 3">
    <name type="scientific">Acanthosepion pharaonis</name>
    <name type="common">Pharaoh cuttlefish</name>
    <name type="synonym">Sepia pharaonis</name>
    <dbReference type="NCBI Taxonomy" id="158019"/>
    <lineage>
        <taxon>Eukaryota</taxon>
        <taxon>Metazoa</taxon>
        <taxon>Spiralia</taxon>
        <taxon>Lophotrochozoa</taxon>
        <taxon>Mollusca</taxon>
        <taxon>Cephalopoda</taxon>
        <taxon>Coleoidea</taxon>
        <taxon>Decapodiformes</taxon>
        <taxon>Sepiida</taxon>
        <taxon>Sepiina</taxon>
        <taxon>Sepiidae</taxon>
        <taxon>Acanthosepion</taxon>
    </lineage>
</organism>
<feature type="compositionally biased region" description="Basic residues" evidence="1">
    <location>
        <begin position="1"/>
        <end position="10"/>
    </location>
</feature>
<feature type="region of interest" description="Disordered" evidence="1">
    <location>
        <begin position="1"/>
        <end position="25"/>
    </location>
</feature>
<proteinExistence type="predicted"/>
<accession>A0A812DZZ8</accession>